<name>A0ABY3MES2_9FLAO</name>
<comment type="caution">
    <text evidence="2">The sequence shown here is derived from an EMBL/GenBank/DDBJ whole genome shotgun (WGS) entry which is preliminary data.</text>
</comment>
<feature type="chain" id="PRO_5045621367" description="Secreted protein" evidence="1">
    <location>
        <begin position="25"/>
        <end position="227"/>
    </location>
</feature>
<evidence type="ECO:0000256" key="1">
    <source>
        <dbReference type="SAM" id="SignalP"/>
    </source>
</evidence>
<dbReference type="RefSeq" id="WP_148380225.1">
    <property type="nucleotide sequence ID" value="NZ_VSKN01000001.1"/>
</dbReference>
<feature type="signal peptide" evidence="1">
    <location>
        <begin position="1"/>
        <end position="24"/>
    </location>
</feature>
<reference evidence="2 3" key="1">
    <citation type="submission" date="2019-08" db="EMBL/GenBank/DDBJ databases">
        <title>Genomes of Antarctic Bizionia species.</title>
        <authorList>
            <person name="Bowman J.P."/>
        </authorList>
    </citation>
    <scope>NUCLEOTIDE SEQUENCE [LARGE SCALE GENOMIC DNA]</scope>
    <source>
        <strain evidence="2 3">IC164</strain>
    </source>
</reference>
<keyword evidence="1" id="KW-0732">Signal</keyword>
<evidence type="ECO:0000313" key="2">
    <source>
        <dbReference type="EMBL" id="TYC18087.1"/>
    </source>
</evidence>
<organism evidence="2 3">
    <name type="scientific">Bizionia gelidisalsuginis</name>
    <dbReference type="NCBI Taxonomy" id="291188"/>
    <lineage>
        <taxon>Bacteria</taxon>
        <taxon>Pseudomonadati</taxon>
        <taxon>Bacteroidota</taxon>
        <taxon>Flavobacteriia</taxon>
        <taxon>Flavobacteriales</taxon>
        <taxon>Flavobacteriaceae</taxon>
        <taxon>Bizionia</taxon>
    </lineage>
</organism>
<sequence length="227" mass="25884">MTLFKTKLLLILLVGMQCTGYAQSENNKGDSAIIIPLKIGKNPSTPFNNIIIEPVNLYIQSKPINKNSPQIQLELNVVENNSKYTTFLWCYKASNNSEKANYPKAYKNYSFDLKINKEDVALVVKKLDFKKPMFINLGQIAIIGTLKILFLECIGEWSEDINGNHTDAFNTYNIALSEEEEEHKTVSFTSLNTTVEKELTIQWKNYKILILEASNKTVKLMVFKNDS</sequence>
<gene>
    <name evidence="2" type="ORF">ES677_01535</name>
</gene>
<protein>
    <recommendedName>
        <fullName evidence="4">Secreted protein</fullName>
    </recommendedName>
</protein>
<evidence type="ECO:0008006" key="4">
    <source>
        <dbReference type="Google" id="ProtNLM"/>
    </source>
</evidence>
<dbReference type="Proteomes" id="UP000323621">
    <property type="component" value="Unassembled WGS sequence"/>
</dbReference>
<proteinExistence type="predicted"/>
<keyword evidence="3" id="KW-1185">Reference proteome</keyword>
<evidence type="ECO:0000313" key="3">
    <source>
        <dbReference type="Proteomes" id="UP000323621"/>
    </source>
</evidence>
<dbReference type="EMBL" id="VSKN01000001">
    <property type="protein sequence ID" value="TYC18087.1"/>
    <property type="molecule type" value="Genomic_DNA"/>
</dbReference>
<accession>A0ABY3MES2</accession>